<feature type="repeat" description="PPR" evidence="3">
    <location>
        <begin position="318"/>
        <end position="352"/>
    </location>
</feature>
<feature type="repeat" description="PPR" evidence="3">
    <location>
        <begin position="146"/>
        <end position="180"/>
    </location>
</feature>
<dbReference type="FunFam" id="1.25.40.10:FF:000344">
    <property type="entry name" value="Pentatricopeptide repeat-containing protein"/>
    <property type="match status" value="1"/>
</dbReference>
<dbReference type="Proteomes" id="UP000594263">
    <property type="component" value="Unplaced"/>
</dbReference>
<feature type="repeat" description="PPR" evidence="3">
    <location>
        <begin position="454"/>
        <end position="488"/>
    </location>
</feature>
<dbReference type="NCBIfam" id="TIGR00756">
    <property type="entry name" value="PPR"/>
    <property type="match status" value="11"/>
</dbReference>
<dbReference type="InterPro" id="IPR032867">
    <property type="entry name" value="DYW_dom"/>
</dbReference>
<feature type="repeat" description="PPR" evidence="3">
    <location>
        <begin position="217"/>
        <end position="247"/>
    </location>
</feature>
<feature type="repeat" description="PPR" evidence="3">
    <location>
        <begin position="248"/>
        <end position="282"/>
    </location>
</feature>
<comment type="similarity">
    <text evidence="1">Belongs to the PPR family. PCMP-H subfamily.</text>
</comment>
<dbReference type="EnsemblPlants" id="Kaladp0052s0021.1.v1.1">
    <property type="protein sequence ID" value="Kaladp0052s0021.1.v1.1.CDS.1"/>
    <property type="gene ID" value="Kaladp0052s0021.v1.1"/>
</dbReference>
<dbReference type="InterPro" id="IPR002885">
    <property type="entry name" value="PPR_rpt"/>
</dbReference>
<evidence type="ECO:0000256" key="4">
    <source>
        <dbReference type="SAM" id="MobiDB-lite"/>
    </source>
</evidence>
<dbReference type="Pfam" id="PF14432">
    <property type="entry name" value="DYW_deaminase"/>
    <property type="match status" value="1"/>
</dbReference>
<feature type="repeat" description="PPR" evidence="3">
    <location>
        <begin position="489"/>
        <end position="523"/>
    </location>
</feature>
<dbReference type="InterPro" id="IPR046960">
    <property type="entry name" value="PPR_At4g14850-like_plant"/>
</dbReference>
<evidence type="ECO:0000313" key="6">
    <source>
        <dbReference type="EnsemblPlants" id="Kaladp0052s0021.1.v1.1.CDS.1"/>
    </source>
</evidence>
<dbReference type="InterPro" id="IPR011990">
    <property type="entry name" value="TPR-like_helical_dom_sf"/>
</dbReference>
<dbReference type="Pfam" id="PF01535">
    <property type="entry name" value="PPR"/>
    <property type="match status" value="5"/>
</dbReference>
<evidence type="ECO:0000256" key="3">
    <source>
        <dbReference type="PROSITE-ProRule" id="PRU00708"/>
    </source>
</evidence>
<feature type="domain" description="DYW" evidence="5">
    <location>
        <begin position="810"/>
        <end position="893"/>
    </location>
</feature>
<dbReference type="PANTHER" id="PTHR47926">
    <property type="entry name" value="PENTATRICOPEPTIDE REPEAT-CONTAINING PROTEIN"/>
    <property type="match status" value="1"/>
</dbReference>
<organism evidence="6 7">
    <name type="scientific">Kalanchoe fedtschenkoi</name>
    <name type="common">Lavender scallops</name>
    <name type="synonym">South American air plant</name>
    <dbReference type="NCBI Taxonomy" id="63787"/>
    <lineage>
        <taxon>Eukaryota</taxon>
        <taxon>Viridiplantae</taxon>
        <taxon>Streptophyta</taxon>
        <taxon>Embryophyta</taxon>
        <taxon>Tracheophyta</taxon>
        <taxon>Spermatophyta</taxon>
        <taxon>Magnoliopsida</taxon>
        <taxon>eudicotyledons</taxon>
        <taxon>Gunneridae</taxon>
        <taxon>Pentapetalae</taxon>
        <taxon>Saxifragales</taxon>
        <taxon>Crassulaceae</taxon>
        <taxon>Kalanchoe</taxon>
    </lineage>
</organism>
<dbReference type="Gene3D" id="1.25.40.10">
    <property type="entry name" value="Tetratricopeptide repeat domain"/>
    <property type="match status" value="4"/>
</dbReference>
<proteinExistence type="inferred from homology"/>
<evidence type="ECO:0000259" key="5">
    <source>
        <dbReference type="Pfam" id="PF14432"/>
    </source>
</evidence>
<dbReference type="OMA" id="RCLHHFK"/>
<dbReference type="GO" id="GO:0009451">
    <property type="term" value="P:RNA modification"/>
    <property type="evidence" value="ECO:0007669"/>
    <property type="project" value="InterPro"/>
</dbReference>
<dbReference type="FunFam" id="1.25.40.10:FF:000090">
    <property type="entry name" value="Pentatricopeptide repeat-containing protein, chloroplastic"/>
    <property type="match status" value="1"/>
</dbReference>
<dbReference type="SUPFAM" id="SSF81901">
    <property type="entry name" value="HCP-like"/>
    <property type="match status" value="1"/>
</dbReference>
<dbReference type="FunFam" id="1.25.40.10:FF:000380">
    <property type="entry name" value="Pentatricopeptide repeat-containing protein, chloroplastic"/>
    <property type="match status" value="1"/>
</dbReference>
<evidence type="ECO:0000256" key="1">
    <source>
        <dbReference type="ARBA" id="ARBA00006643"/>
    </source>
</evidence>
<feature type="repeat" description="PPR" evidence="3">
    <location>
        <begin position="283"/>
        <end position="317"/>
    </location>
</feature>
<dbReference type="PANTHER" id="PTHR47926:SF347">
    <property type="entry name" value="PENTATRICOPEPTIDE REPEAT-CONTAINING PROTEIN"/>
    <property type="match status" value="1"/>
</dbReference>
<feature type="repeat" description="PPR" evidence="3">
    <location>
        <begin position="590"/>
        <end position="624"/>
    </location>
</feature>
<dbReference type="PROSITE" id="PS51375">
    <property type="entry name" value="PPR"/>
    <property type="match status" value="11"/>
</dbReference>
<accession>A0A7N0U3E0</accession>
<keyword evidence="7" id="KW-1185">Reference proteome</keyword>
<dbReference type="AlphaFoldDB" id="A0A7N0U3E0"/>
<sequence length="893" mass="99729">MESLILPSKSRPPYPPAPRHETPVDLPPKSVKFSLSFIKPQSLTASLNVTDAHLNHLCKNGRLSQAVEALDDVAQCGFKLNSRTYIDLLQACIDSESIELGRKLHSRIGLVNDVDLYVETKLVGMYAKCGSFDDALDVFEKMRERNLYSWSAIIGACSREQRWREVVEIFGSMVREGVIPDAFLLPKILQACGNSGNLDMGKSIHSWVIRNGLIQSNTRVCNAVLGVYVKCGRLDLAEKLFKNMVERDRVAWNSMISGFCNCGNIEEANRFFHAMHDEGIKAGMVTWNILVASYCQSGKCDVAIELMKEMEKLGVRPDVFTWTSIISGFCHNNMGAQALELFKDMLWSGIEPSGVTISSALSACAKLKVLNKGKELHLYAVKMGVMRDVLVANSLIDMYSKCGDLEAARRIFDMVLKKDVYTWNSMIGGYIQAGYCGKAYDLFNKMQESDVKPNAVTWNVMISGYIQNGNEDQAMDLFEQMESFQIKRDTASWNTLISGYLQIGQTNKALGVFRKMHNLNVAPNAITILSVLPAFDNLLSLSKVKEIHCYAFRKNLASEIPIRNSLIDTYAKAGDIVYSKSIFNIMPQKDVISWNSLIGGYVLHGYPDLAIDLFNQLKKVGLKPNRGTFLNVIYACSKAKLVDEGKKIFASMSEDYQIIPSLEHYSAMVNLFGHSGRLREAMDFVERMPMEPDHVVLEALLTACRANSDYGLLVQTAERLLELEPGNSLVSNLLLQARIISGKSANTAKVRHLDKGAEINKPVGQCWIEAKNLVHSFGAGDWQRPCADLLYSLVETIQDRGMSSNPLGAMSIDEEEKEEICGVHSEKLAFAYALVGSPSVPRAIRIVKNIRMCGDCHRTAKLISRTYDVKIYLNDSKCFHRFENGKCSCGDYW</sequence>
<keyword evidence="2" id="KW-0677">Repeat</keyword>
<dbReference type="GO" id="GO:0003729">
    <property type="term" value="F:mRNA binding"/>
    <property type="evidence" value="ECO:0007669"/>
    <property type="project" value="EnsemblPlants"/>
</dbReference>
<reference evidence="6" key="1">
    <citation type="submission" date="2021-01" db="UniProtKB">
        <authorList>
            <consortium name="EnsemblPlants"/>
        </authorList>
    </citation>
    <scope>IDENTIFICATION</scope>
</reference>
<dbReference type="Pfam" id="PF13041">
    <property type="entry name" value="PPR_2"/>
    <property type="match status" value="4"/>
</dbReference>
<name>A0A7N0U3E0_KALFE</name>
<feature type="region of interest" description="Disordered" evidence="4">
    <location>
        <begin position="1"/>
        <end position="25"/>
    </location>
</feature>
<evidence type="ECO:0000313" key="7">
    <source>
        <dbReference type="Proteomes" id="UP000594263"/>
    </source>
</evidence>
<feature type="repeat" description="PPR" evidence="3">
    <location>
        <begin position="115"/>
        <end position="145"/>
    </location>
</feature>
<feature type="repeat" description="PPR" evidence="3">
    <location>
        <begin position="419"/>
        <end position="453"/>
    </location>
</feature>
<protein>
    <recommendedName>
        <fullName evidence="5">DYW domain-containing protein</fullName>
    </recommendedName>
</protein>
<evidence type="ECO:0000256" key="2">
    <source>
        <dbReference type="ARBA" id="ARBA00022737"/>
    </source>
</evidence>
<dbReference type="GO" id="GO:0008270">
    <property type="term" value="F:zinc ion binding"/>
    <property type="evidence" value="ECO:0007669"/>
    <property type="project" value="InterPro"/>
</dbReference>
<dbReference type="Gramene" id="Kaladp0052s0021.1.v1.1">
    <property type="protein sequence ID" value="Kaladp0052s0021.1.v1.1.CDS.1"/>
    <property type="gene ID" value="Kaladp0052s0021.v1.1"/>
</dbReference>
<feature type="repeat" description="PPR" evidence="3">
    <location>
        <begin position="388"/>
        <end position="418"/>
    </location>
</feature>